<reference evidence="3" key="1">
    <citation type="submission" date="2011-02" db="EMBL/GenBank/DDBJ databases">
        <title>The Genome Sequence of Capsaspora owczarzaki ATCC 30864.</title>
        <authorList>
            <person name="Russ C."/>
            <person name="Cuomo C."/>
            <person name="Burger G."/>
            <person name="Gray M.W."/>
            <person name="Holland P.W.H."/>
            <person name="King N."/>
            <person name="Lang F.B.F."/>
            <person name="Roger A.J."/>
            <person name="Ruiz-Trillo I."/>
            <person name="Young S.K."/>
            <person name="Zeng Q."/>
            <person name="Gargeya S."/>
            <person name="Alvarado L."/>
            <person name="Berlin A."/>
            <person name="Chapman S.B."/>
            <person name="Chen Z."/>
            <person name="Freedman E."/>
            <person name="Gellesch M."/>
            <person name="Goldberg J."/>
            <person name="Griggs A."/>
            <person name="Gujja S."/>
            <person name="Heilman E."/>
            <person name="Heiman D."/>
            <person name="Howarth C."/>
            <person name="Mehta T."/>
            <person name="Neiman D."/>
            <person name="Pearson M."/>
            <person name="Roberts A."/>
            <person name="Saif S."/>
            <person name="Shea T."/>
            <person name="Shenoy N."/>
            <person name="Sisk P."/>
            <person name="Stolte C."/>
            <person name="Sykes S."/>
            <person name="White J."/>
            <person name="Yandava C."/>
            <person name="Haas B."/>
            <person name="Nusbaum C."/>
            <person name="Birren B."/>
        </authorList>
    </citation>
    <scope>NUCLEOTIDE SEQUENCE</scope>
    <source>
        <strain evidence="3">ATCC 30864</strain>
    </source>
</reference>
<dbReference type="InParanoid" id="A0A0D2WLR4"/>
<dbReference type="AlphaFoldDB" id="A0A0D2WLR4"/>
<dbReference type="Proteomes" id="UP000008743">
    <property type="component" value="Unassembled WGS sequence"/>
</dbReference>
<feature type="compositionally biased region" description="Polar residues" evidence="1">
    <location>
        <begin position="15"/>
        <end position="27"/>
    </location>
</feature>
<feature type="region of interest" description="Disordered" evidence="1">
    <location>
        <begin position="1"/>
        <end position="41"/>
    </location>
</feature>
<organism evidence="2 3">
    <name type="scientific">Capsaspora owczarzaki (strain ATCC 30864)</name>
    <dbReference type="NCBI Taxonomy" id="595528"/>
    <lineage>
        <taxon>Eukaryota</taxon>
        <taxon>Filasterea</taxon>
        <taxon>Capsaspora</taxon>
    </lineage>
</organism>
<name>A0A0D2WLR4_CAPO3</name>
<proteinExistence type="predicted"/>
<gene>
    <name evidence="2" type="ORF">CAOG_002146</name>
</gene>
<keyword evidence="3" id="KW-1185">Reference proteome</keyword>
<sequence length="107" mass="10877">MAPVRNKSAGASKPLKTTTLQVTSSSRIAAEAQAPLSQPPTADAMPVIARVSTAQLQGKVKACASMHRDGATAPAAQPQRYAGPFCAPPKASALPMPPVQWLSASGA</sequence>
<evidence type="ECO:0000313" key="2">
    <source>
        <dbReference type="EMBL" id="KJE90913.1"/>
    </source>
</evidence>
<accession>A0A0D2WLR4</accession>
<evidence type="ECO:0000256" key="1">
    <source>
        <dbReference type="SAM" id="MobiDB-lite"/>
    </source>
</evidence>
<protein>
    <submittedName>
        <fullName evidence="2">Uncharacterized protein</fullName>
    </submittedName>
</protein>
<dbReference type="RefSeq" id="XP_004348896.1">
    <property type="nucleotide sequence ID" value="XM_004348846.2"/>
</dbReference>
<dbReference type="EMBL" id="KE346362">
    <property type="protein sequence ID" value="KJE90913.1"/>
    <property type="molecule type" value="Genomic_DNA"/>
</dbReference>
<evidence type="ECO:0000313" key="3">
    <source>
        <dbReference type="Proteomes" id="UP000008743"/>
    </source>
</evidence>